<reference evidence="4" key="2">
    <citation type="journal article" date="2024" name="Plant">
        <title>Genomic evolution and insights into agronomic trait innovations of Sesamum species.</title>
        <authorList>
            <person name="Miao H."/>
            <person name="Wang L."/>
            <person name="Qu L."/>
            <person name="Liu H."/>
            <person name="Sun Y."/>
            <person name="Le M."/>
            <person name="Wang Q."/>
            <person name="Wei S."/>
            <person name="Zheng Y."/>
            <person name="Lin W."/>
            <person name="Duan Y."/>
            <person name="Cao H."/>
            <person name="Xiong S."/>
            <person name="Wang X."/>
            <person name="Wei L."/>
            <person name="Li C."/>
            <person name="Ma Q."/>
            <person name="Ju M."/>
            <person name="Zhao R."/>
            <person name="Li G."/>
            <person name="Mu C."/>
            <person name="Tian Q."/>
            <person name="Mei H."/>
            <person name="Zhang T."/>
            <person name="Gao T."/>
            <person name="Zhang H."/>
        </authorList>
    </citation>
    <scope>NUCLEOTIDE SEQUENCE</scope>
    <source>
        <strain evidence="4">KEN8</strain>
    </source>
</reference>
<dbReference type="NCBIfam" id="TIGR00756">
    <property type="entry name" value="PPR"/>
    <property type="match status" value="3"/>
</dbReference>
<feature type="repeat" description="PPR" evidence="3">
    <location>
        <begin position="179"/>
        <end position="213"/>
    </location>
</feature>
<comment type="caution">
    <text evidence="4">The sequence shown here is derived from an EMBL/GenBank/DDBJ whole genome shotgun (WGS) entry which is preliminary data.</text>
</comment>
<proteinExistence type="inferred from homology"/>
<evidence type="ECO:0000256" key="3">
    <source>
        <dbReference type="PROSITE-ProRule" id="PRU00708"/>
    </source>
</evidence>
<dbReference type="PROSITE" id="PS51375">
    <property type="entry name" value="PPR"/>
    <property type="match status" value="3"/>
</dbReference>
<dbReference type="AlphaFoldDB" id="A0AAW2STS7"/>
<protein>
    <submittedName>
        <fullName evidence="4">Pentatricopeptide repeat-containing protein</fullName>
    </submittedName>
</protein>
<gene>
    <name evidence="4" type="ORF">Scaly_0004100</name>
</gene>
<dbReference type="PANTHER" id="PTHR47447">
    <property type="entry name" value="OS03G0856100 PROTEIN"/>
    <property type="match status" value="1"/>
</dbReference>
<accession>A0AAW2STS7</accession>
<evidence type="ECO:0000256" key="2">
    <source>
        <dbReference type="ARBA" id="ARBA00022737"/>
    </source>
</evidence>
<sequence length="286" mass="32430">MATDTLLTYKCMVEKLGSYGEFEAMENIVAEMREEFDNRWLEGVYISVMRNYGRKRKIQEAINVLRGWIFIIGCEFNSVAYCTVISGFYEGDYRMEAYGLFDQMLRLGIVPNVATFNIYIHFNSKVVEAENYMNKMVNSGLKPDAFTYNTIIDGYCKLNMVQKADKILLDAQFRGFVPDEFTYCSLVNGLCEDGDIDRAISIFSEASGKGIKALMLFSTHLDCDRTTIALTNDMKDAQNTLQKSCIGGPIFNVKYRPCAPKSRCSVYIRVCASRPLPISTIHVSRA</sequence>
<dbReference type="InterPro" id="IPR011990">
    <property type="entry name" value="TPR-like_helical_dom_sf"/>
</dbReference>
<reference evidence="4" key="1">
    <citation type="submission" date="2020-06" db="EMBL/GenBank/DDBJ databases">
        <authorList>
            <person name="Li T."/>
            <person name="Hu X."/>
            <person name="Zhang T."/>
            <person name="Song X."/>
            <person name="Zhang H."/>
            <person name="Dai N."/>
            <person name="Sheng W."/>
            <person name="Hou X."/>
            <person name="Wei L."/>
        </authorList>
    </citation>
    <scope>NUCLEOTIDE SEQUENCE</scope>
    <source>
        <strain evidence="4">KEN8</strain>
        <tissue evidence="4">Leaf</tissue>
    </source>
</reference>
<feature type="repeat" description="PPR" evidence="3">
    <location>
        <begin position="144"/>
        <end position="178"/>
    </location>
</feature>
<dbReference type="Gene3D" id="1.25.40.10">
    <property type="entry name" value="Tetratricopeptide repeat domain"/>
    <property type="match status" value="2"/>
</dbReference>
<keyword evidence="2" id="KW-0677">Repeat</keyword>
<evidence type="ECO:0000313" key="4">
    <source>
        <dbReference type="EMBL" id="KAL0395557.1"/>
    </source>
</evidence>
<organism evidence="4">
    <name type="scientific">Sesamum calycinum</name>
    <dbReference type="NCBI Taxonomy" id="2727403"/>
    <lineage>
        <taxon>Eukaryota</taxon>
        <taxon>Viridiplantae</taxon>
        <taxon>Streptophyta</taxon>
        <taxon>Embryophyta</taxon>
        <taxon>Tracheophyta</taxon>
        <taxon>Spermatophyta</taxon>
        <taxon>Magnoliopsida</taxon>
        <taxon>eudicotyledons</taxon>
        <taxon>Gunneridae</taxon>
        <taxon>Pentapetalae</taxon>
        <taxon>asterids</taxon>
        <taxon>lamiids</taxon>
        <taxon>Lamiales</taxon>
        <taxon>Pedaliaceae</taxon>
        <taxon>Sesamum</taxon>
    </lineage>
</organism>
<evidence type="ECO:0000256" key="1">
    <source>
        <dbReference type="ARBA" id="ARBA00007626"/>
    </source>
</evidence>
<dbReference type="InterPro" id="IPR002885">
    <property type="entry name" value="PPR_rpt"/>
</dbReference>
<name>A0AAW2STS7_9LAMI</name>
<dbReference type="EMBL" id="JACGWM010000001">
    <property type="protein sequence ID" value="KAL0395557.1"/>
    <property type="molecule type" value="Genomic_DNA"/>
</dbReference>
<comment type="similarity">
    <text evidence="1">Belongs to the PPR family. P subfamily.</text>
</comment>
<feature type="repeat" description="PPR" evidence="3">
    <location>
        <begin position="77"/>
        <end position="111"/>
    </location>
</feature>
<dbReference type="PANTHER" id="PTHR47447:SF22">
    <property type="entry name" value="TETRATRICOPEPTIDE-LIKE HELICAL DOMAIN SUPERFAMILY"/>
    <property type="match status" value="1"/>
</dbReference>
<dbReference type="Pfam" id="PF13041">
    <property type="entry name" value="PPR_2"/>
    <property type="match status" value="2"/>
</dbReference>